<dbReference type="GeneID" id="43661189"/>
<organism evidence="2 3">
    <name type="scientific">Aspergillus caelatus</name>
    <dbReference type="NCBI Taxonomy" id="61420"/>
    <lineage>
        <taxon>Eukaryota</taxon>
        <taxon>Fungi</taxon>
        <taxon>Dikarya</taxon>
        <taxon>Ascomycota</taxon>
        <taxon>Pezizomycotina</taxon>
        <taxon>Eurotiomycetes</taxon>
        <taxon>Eurotiomycetidae</taxon>
        <taxon>Eurotiales</taxon>
        <taxon>Aspergillaceae</taxon>
        <taxon>Aspergillus</taxon>
        <taxon>Aspergillus subgen. Circumdati</taxon>
    </lineage>
</organism>
<dbReference type="EMBL" id="ML737586">
    <property type="protein sequence ID" value="KAE8368324.1"/>
    <property type="molecule type" value="Genomic_DNA"/>
</dbReference>
<evidence type="ECO:0000313" key="2">
    <source>
        <dbReference type="EMBL" id="KAE8368324.1"/>
    </source>
</evidence>
<evidence type="ECO:0000256" key="1">
    <source>
        <dbReference type="SAM" id="Phobius"/>
    </source>
</evidence>
<dbReference type="AlphaFoldDB" id="A0A5N7AEM6"/>
<keyword evidence="1" id="KW-1133">Transmembrane helix</keyword>
<dbReference type="RefSeq" id="XP_031931405.1">
    <property type="nucleotide sequence ID" value="XM_032076743.1"/>
</dbReference>
<keyword evidence="1" id="KW-0472">Membrane</keyword>
<gene>
    <name evidence="2" type="ORF">BDV27DRAFT_48638</name>
</gene>
<name>A0A5N7AEM6_9EURO</name>
<dbReference type="Proteomes" id="UP000326268">
    <property type="component" value="Unassembled WGS sequence"/>
</dbReference>
<evidence type="ECO:0000313" key="3">
    <source>
        <dbReference type="Proteomes" id="UP000326268"/>
    </source>
</evidence>
<proteinExistence type="predicted"/>
<protein>
    <submittedName>
        <fullName evidence="2">Uncharacterized protein</fullName>
    </submittedName>
</protein>
<sequence length="116" mass="13335">MARLSIAPTANARITECHDKSRLMKSKGSLYPQVSQTSLNNEKVPSSVFFFFFFSFFLLPFKIMEPPLFLRFWNRMMAMLGFVLRPCCPHQSAAWVESGNLCDNIIMGTDAFLLWV</sequence>
<keyword evidence="3" id="KW-1185">Reference proteome</keyword>
<feature type="transmembrane region" description="Helical" evidence="1">
    <location>
        <begin position="48"/>
        <end position="70"/>
    </location>
</feature>
<reference evidence="2 3" key="1">
    <citation type="submission" date="2019-04" db="EMBL/GenBank/DDBJ databases">
        <title>Friends and foes A comparative genomics studyof 23 Aspergillus species from section Flavi.</title>
        <authorList>
            <consortium name="DOE Joint Genome Institute"/>
            <person name="Kjaerbolling I."/>
            <person name="Vesth T."/>
            <person name="Frisvad J.C."/>
            <person name="Nybo J.L."/>
            <person name="Theobald S."/>
            <person name="Kildgaard S."/>
            <person name="Isbrandt T."/>
            <person name="Kuo A."/>
            <person name="Sato A."/>
            <person name="Lyhne E.K."/>
            <person name="Kogle M.E."/>
            <person name="Wiebenga A."/>
            <person name="Kun R.S."/>
            <person name="Lubbers R.J."/>
            <person name="Makela M.R."/>
            <person name="Barry K."/>
            <person name="Chovatia M."/>
            <person name="Clum A."/>
            <person name="Daum C."/>
            <person name="Haridas S."/>
            <person name="He G."/>
            <person name="LaButti K."/>
            <person name="Lipzen A."/>
            <person name="Mondo S."/>
            <person name="Riley R."/>
            <person name="Salamov A."/>
            <person name="Simmons B.A."/>
            <person name="Magnuson J.K."/>
            <person name="Henrissat B."/>
            <person name="Mortensen U.H."/>
            <person name="Larsen T.O."/>
            <person name="Devries R.P."/>
            <person name="Grigoriev I.V."/>
            <person name="Machida M."/>
            <person name="Baker S.E."/>
            <person name="Andersen M.R."/>
        </authorList>
    </citation>
    <scope>NUCLEOTIDE SEQUENCE [LARGE SCALE GENOMIC DNA]</scope>
    <source>
        <strain evidence="2 3">CBS 763.97</strain>
    </source>
</reference>
<keyword evidence="1" id="KW-0812">Transmembrane</keyword>
<accession>A0A5N7AEM6</accession>